<evidence type="ECO:0000256" key="1">
    <source>
        <dbReference type="ARBA" id="ARBA00022491"/>
    </source>
</evidence>
<reference evidence="4" key="1">
    <citation type="journal article" date="2021" name="Front. Microbiol.">
        <title>Comprehensive Comparative Genomics and Phenotyping of Methylobacterium Species.</title>
        <authorList>
            <person name="Alessa O."/>
            <person name="Ogura Y."/>
            <person name="Fujitani Y."/>
            <person name="Takami H."/>
            <person name="Hayashi T."/>
            <person name="Sahin N."/>
            <person name="Tani A."/>
        </authorList>
    </citation>
    <scope>NUCLEOTIDE SEQUENCE</scope>
    <source>
        <strain evidence="4">LMG 23639</strain>
    </source>
</reference>
<evidence type="ECO:0000256" key="2">
    <source>
        <dbReference type="ARBA" id="ARBA00022795"/>
    </source>
</evidence>
<evidence type="ECO:0000313" key="5">
    <source>
        <dbReference type="Proteomes" id="UP001055102"/>
    </source>
</evidence>
<protein>
    <submittedName>
        <fullName evidence="4">Flagellum biosynthesis repressor protein FlbT</fullName>
    </submittedName>
</protein>
<sequence>MPLKITLKPFERLIINGAAIRNGERSASFLVETQCKFLRESEIITEAEADTACKRLCVTLQLIYLADNPIEAEDLFVRQATELMRAVPSTGPRIAAIQDELAAGNYHRAIKRGRELVAYERSLQERLLQDHPQAPLATATA</sequence>
<keyword evidence="3" id="KW-0694">RNA-binding</keyword>
<keyword evidence="5" id="KW-1185">Reference proteome</keyword>
<proteinExistence type="predicted"/>
<evidence type="ECO:0000313" key="4">
    <source>
        <dbReference type="EMBL" id="GJE05037.1"/>
    </source>
</evidence>
<dbReference type="RefSeq" id="WP_238273766.1">
    <property type="nucleotide sequence ID" value="NZ_BPQR01000005.1"/>
</dbReference>
<keyword evidence="2" id="KW-1005">Bacterial flagellum biogenesis</keyword>
<dbReference type="Pfam" id="PF07378">
    <property type="entry name" value="FlbT"/>
    <property type="match status" value="1"/>
</dbReference>
<organism evidence="4 5">
    <name type="scientific">Methylobacterium jeotgali</name>
    <dbReference type="NCBI Taxonomy" id="381630"/>
    <lineage>
        <taxon>Bacteria</taxon>
        <taxon>Pseudomonadati</taxon>
        <taxon>Pseudomonadota</taxon>
        <taxon>Alphaproteobacteria</taxon>
        <taxon>Hyphomicrobiales</taxon>
        <taxon>Methylobacteriaceae</taxon>
        <taxon>Methylobacterium</taxon>
    </lineage>
</organism>
<dbReference type="InterPro" id="IPR009967">
    <property type="entry name" value="Flagellum_FlbT"/>
</dbReference>
<keyword evidence="1" id="KW-0678">Repressor</keyword>
<name>A0ABQ4SPM5_9HYPH</name>
<dbReference type="Proteomes" id="UP001055102">
    <property type="component" value="Unassembled WGS sequence"/>
</dbReference>
<evidence type="ECO:0000256" key="3">
    <source>
        <dbReference type="ARBA" id="ARBA00022884"/>
    </source>
</evidence>
<dbReference type="EMBL" id="BPQR01000005">
    <property type="protein sequence ID" value="GJE05037.1"/>
    <property type="molecule type" value="Genomic_DNA"/>
</dbReference>
<comment type="caution">
    <text evidence="4">The sequence shown here is derived from an EMBL/GenBank/DDBJ whole genome shotgun (WGS) entry which is preliminary data.</text>
</comment>
<accession>A0ABQ4SPM5</accession>
<reference evidence="4" key="2">
    <citation type="submission" date="2021-08" db="EMBL/GenBank/DDBJ databases">
        <authorList>
            <person name="Tani A."/>
            <person name="Ola A."/>
            <person name="Ogura Y."/>
            <person name="Katsura K."/>
            <person name="Hayashi T."/>
        </authorList>
    </citation>
    <scope>NUCLEOTIDE SEQUENCE</scope>
    <source>
        <strain evidence="4">LMG 23639</strain>
    </source>
</reference>
<gene>
    <name evidence="4" type="primary">flbT</name>
    <name evidence="4" type="ORF">AOPFMNJM_0332</name>
</gene>